<evidence type="ECO:0000313" key="1">
    <source>
        <dbReference type="EMBL" id="CBY40492.1"/>
    </source>
</evidence>
<reference evidence="1" key="1">
    <citation type="journal article" date="2010" name="Science">
        <title>Plasticity of animal genome architecture unmasked by rapid evolution of a pelagic tunicate.</title>
        <authorList>
            <person name="Denoeud F."/>
            <person name="Henriet S."/>
            <person name="Mungpakdee S."/>
            <person name="Aury J.M."/>
            <person name="Da Silva C."/>
            <person name="Brinkmann H."/>
            <person name="Mikhaleva J."/>
            <person name="Olsen L.C."/>
            <person name="Jubin C."/>
            <person name="Canestro C."/>
            <person name="Bouquet J.M."/>
            <person name="Danks G."/>
            <person name="Poulain J."/>
            <person name="Campsteijn C."/>
            <person name="Adamski M."/>
            <person name="Cross I."/>
            <person name="Yadetie F."/>
            <person name="Muffato M."/>
            <person name="Louis A."/>
            <person name="Butcher S."/>
            <person name="Tsagkogeorga G."/>
            <person name="Konrad A."/>
            <person name="Singh S."/>
            <person name="Jensen M.F."/>
            <person name="Cong E.H."/>
            <person name="Eikeseth-Otteraa H."/>
            <person name="Noel B."/>
            <person name="Anthouard V."/>
            <person name="Porcel B.M."/>
            <person name="Kachouri-Lafond R."/>
            <person name="Nishino A."/>
            <person name="Ugolini M."/>
            <person name="Chourrout P."/>
            <person name="Nishida H."/>
            <person name="Aasland R."/>
            <person name="Huzurbazar S."/>
            <person name="Westhof E."/>
            <person name="Delsuc F."/>
            <person name="Lehrach H."/>
            <person name="Reinhardt R."/>
            <person name="Weissenbach J."/>
            <person name="Roy S.W."/>
            <person name="Artiguenave F."/>
            <person name="Postlethwait J.H."/>
            <person name="Manak J.R."/>
            <person name="Thompson E.M."/>
            <person name="Jaillon O."/>
            <person name="Du Pasquier L."/>
            <person name="Boudinot P."/>
            <person name="Liberles D.A."/>
            <person name="Volff J.N."/>
            <person name="Philippe H."/>
            <person name="Lenhard B."/>
            <person name="Roest Crollius H."/>
            <person name="Wincker P."/>
            <person name="Chourrout D."/>
        </authorList>
    </citation>
    <scope>NUCLEOTIDE SEQUENCE [LARGE SCALE GENOMIC DNA]</scope>
</reference>
<proteinExistence type="predicted"/>
<name>E4YYG4_OIKDI</name>
<accession>E4YYG4</accession>
<gene>
    <name evidence="1" type="ORF">GSOID_T00022504001</name>
</gene>
<organism evidence="1">
    <name type="scientific">Oikopleura dioica</name>
    <name type="common">Tunicate</name>
    <dbReference type="NCBI Taxonomy" id="34765"/>
    <lineage>
        <taxon>Eukaryota</taxon>
        <taxon>Metazoa</taxon>
        <taxon>Chordata</taxon>
        <taxon>Tunicata</taxon>
        <taxon>Appendicularia</taxon>
        <taxon>Copelata</taxon>
        <taxon>Oikopleuridae</taxon>
        <taxon>Oikopleura</taxon>
    </lineage>
</organism>
<dbReference type="EMBL" id="FN655952">
    <property type="protein sequence ID" value="CBY40492.1"/>
    <property type="molecule type" value="Genomic_DNA"/>
</dbReference>
<sequence>MTFLLRSFCKIGVLRRASSKYVLGKFVDGNLVEHIMEEQEVKSTNRSFVEAEIDGELHYLFPRPAQKYLGKHEGTIISLRRTPKGYLLGLVQNKTDGKNYRWTPKNNEKALKWQNCEPYKSRPYSFCLFECTSTGKFTVQNLERIQSHS</sequence>
<dbReference type="AlphaFoldDB" id="E4YYG4"/>
<dbReference type="Proteomes" id="UP000011014">
    <property type="component" value="Unassembled WGS sequence"/>
</dbReference>
<protein>
    <submittedName>
        <fullName evidence="1">Uncharacterized protein</fullName>
    </submittedName>
</protein>